<dbReference type="Proteomes" id="UP000326202">
    <property type="component" value="Chromosome"/>
</dbReference>
<keyword evidence="2" id="KW-1185">Reference proteome</keyword>
<proteinExistence type="predicted"/>
<dbReference type="RefSeq" id="WP_151177166.1">
    <property type="nucleotide sequence ID" value="NZ_CP042906.1"/>
</dbReference>
<sequence length="96" mass="9951">MRIIIGIVLGCGLAACAPSTHVRQSAADLVVLQSASAYTGCGGTTAGLTFRRVFQDGNGALQPFQIPADRSLLITDVDRQYRHPSGAAAAGRRAVP</sequence>
<evidence type="ECO:0000313" key="1">
    <source>
        <dbReference type="EMBL" id="QEX16865.1"/>
    </source>
</evidence>
<dbReference type="EMBL" id="CP042906">
    <property type="protein sequence ID" value="QEX16865.1"/>
    <property type="molecule type" value="Genomic_DNA"/>
</dbReference>
<evidence type="ECO:0008006" key="3">
    <source>
        <dbReference type="Google" id="ProtNLM"/>
    </source>
</evidence>
<dbReference type="AlphaFoldDB" id="A0A5J6MK40"/>
<organism evidence="1 2">
    <name type="scientific">Hypericibacter terrae</name>
    <dbReference type="NCBI Taxonomy" id="2602015"/>
    <lineage>
        <taxon>Bacteria</taxon>
        <taxon>Pseudomonadati</taxon>
        <taxon>Pseudomonadota</taxon>
        <taxon>Alphaproteobacteria</taxon>
        <taxon>Rhodospirillales</taxon>
        <taxon>Dongiaceae</taxon>
        <taxon>Hypericibacter</taxon>
    </lineage>
</organism>
<reference evidence="1 2" key="1">
    <citation type="submission" date="2019-08" db="EMBL/GenBank/DDBJ databases">
        <title>Hyperibacter terrae gen. nov., sp. nov. and Hyperibacter viscosus sp. nov., two new members in the family Rhodospirillaceae isolated from the rhizosphere of Hypericum perforatum.</title>
        <authorList>
            <person name="Noviana Z."/>
        </authorList>
    </citation>
    <scope>NUCLEOTIDE SEQUENCE [LARGE SCALE GENOMIC DNA]</scope>
    <source>
        <strain evidence="1 2">R5913</strain>
    </source>
</reference>
<protein>
    <recommendedName>
        <fullName evidence="3">Lipoprotein</fullName>
    </recommendedName>
</protein>
<evidence type="ECO:0000313" key="2">
    <source>
        <dbReference type="Proteomes" id="UP000326202"/>
    </source>
</evidence>
<name>A0A5J6MK40_9PROT</name>
<accession>A0A5J6MK40</accession>
<gene>
    <name evidence="1" type="ORF">FRZ44_21600</name>
</gene>
<dbReference type="PROSITE" id="PS51257">
    <property type="entry name" value="PROKAR_LIPOPROTEIN"/>
    <property type="match status" value="1"/>
</dbReference>
<dbReference type="KEGG" id="htq:FRZ44_21600"/>